<name>A0ACA9K0B9_9GLOM</name>
<evidence type="ECO:0000313" key="2">
    <source>
        <dbReference type="Proteomes" id="UP000789366"/>
    </source>
</evidence>
<proteinExistence type="predicted"/>
<keyword evidence="2" id="KW-1185">Reference proteome</keyword>
<dbReference type="Proteomes" id="UP000789366">
    <property type="component" value="Unassembled WGS sequence"/>
</dbReference>
<organism evidence="1 2">
    <name type="scientific">Cetraspora pellucida</name>
    <dbReference type="NCBI Taxonomy" id="1433469"/>
    <lineage>
        <taxon>Eukaryota</taxon>
        <taxon>Fungi</taxon>
        <taxon>Fungi incertae sedis</taxon>
        <taxon>Mucoromycota</taxon>
        <taxon>Glomeromycotina</taxon>
        <taxon>Glomeromycetes</taxon>
        <taxon>Diversisporales</taxon>
        <taxon>Gigasporaceae</taxon>
        <taxon>Cetraspora</taxon>
    </lineage>
</organism>
<sequence length="206" mass="23794">MTKEKQKQNNNSNNTDTETEFMNSNNSKTRRPQTGVWKCFNRGQSKGDGHWKGTCKSKESCEALITQLQVYKEQKNTYEVKPNHLQCLAIKLFSVTPSSAICKRMFSALEWIYEKHQTCLDIDQLEGLAKIYRFNLSNPINQLCHSQTTEITSEIMMNIAETVFKKFDEILMDDDDAEMLNPTEDLYSNEQDLDLSISTFIDFNSS</sequence>
<evidence type="ECO:0000313" key="1">
    <source>
        <dbReference type="EMBL" id="CAG8442948.1"/>
    </source>
</evidence>
<feature type="non-terminal residue" evidence="1">
    <location>
        <position position="206"/>
    </location>
</feature>
<comment type="caution">
    <text evidence="1">The sequence shown here is derived from an EMBL/GenBank/DDBJ whole genome shotgun (WGS) entry which is preliminary data.</text>
</comment>
<protein>
    <submittedName>
        <fullName evidence="1">1194_t:CDS:1</fullName>
    </submittedName>
</protein>
<accession>A0ACA9K0B9</accession>
<dbReference type="EMBL" id="CAJVPW010000106">
    <property type="protein sequence ID" value="CAG8442948.1"/>
    <property type="molecule type" value="Genomic_DNA"/>
</dbReference>
<reference evidence="1" key="1">
    <citation type="submission" date="2021-06" db="EMBL/GenBank/DDBJ databases">
        <authorList>
            <person name="Kallberg Y."/>
            <person name="Tangrot J."/>
            <person name="Rosling A."/>
        </authorList>
    </citation>
    <scope>NUCLEOTIDE SEQUENCE</scope>
    <source>
        <strain evidence="1">28 12/20/2015</strain>
    </source>
</reference>
<gene>
    <name evidence="1" type="ORF">SPELUC_LOCUS309</name>
</gene>